<dbReference type="EMBL" id="CP012328">
    <property type="protein sequence ID" value="AKU79689.1"/>
    <property type="molecule type" value="Genomic_DNA"/>
</dbReference>
<organism evidence="9 10">
    <name type="scientific">Spiroplasma turonicum</name>
    <dbReference type="NCBI Taxonomy" id="216946"/>
    <lineage>
        <taxon>Bacteria</taxon>
        <taxon>Bacillati</taxon>
        <taxon>Mycoplasmatota</taxon>
        <taxon>Mollicutes</taxon>
        <taxon>Entomoplasmatales</taxon>
        <taxon>Spiroplasmataceae</taxon>
        <taxon>Spiroplasma</taxon>
    </lineage>
</organism>
<dbReference type="NCBIfam" id="TIGR01727">
    <property type="entry name" value="oligo_HPY"/>
    <property type="match status" value="1"/>
</dbReference>
<dbReference type="InterPro" id="IPR003593">
    <property type="entry name" value="AAA+_ATPase"/>
</dbReference>
<dbReference type="PANTHER" id="PTHR43297">
    <property type="entry name" value="OLIGOPEPTIDE TRANSPORT ATP-BINDING PROTEIN APPD"/>
    <property type="match status" value="1"/>
</dbReference>
<evidence type="ECO:0000256" key="6">
    <source>
        <dbReference type="ARBA" id="ARBA00022840"/>
    </source>
</evidence>
<evidence type="ECO:0000313" key="9">
    <source>
        <dbReference type="EMBL" id="AKU79689.1"/>
    </source>
</evidence>
<sequence>MSSKILSLNNLEVKFQVRQKFLTAIRNVSLDIYDQEILAIVGESGSGKSVITKTFTGMLESNGFISEGSIIYYPNLKTNPQSYFKEPIDLVSLQKNIVDKYTIKSIVKSLNFELKENKKKKRHLKNLNLNNLNKKYDVTLKKLEAIKIKETDFNKKNKFQYKKSSIINNLNKIDQELKYINNLNFKSELNDRLEEEFFNLKVNKRKIKNPSLISKYRVWSTISFLKKIIEFYKSDKKDQSIITEILFLNYKKSIVSELIKKFNNFKDMEFIELYLKNTFEDFYKEIYKKDLNLEHLKNLLIKYDKDIKTFSDNKKYLFLLKNNIYKFLKFYSFNFYNFEIEIQIESYIKNMFINKTVSENEFNLILESWSNWKKLKLVNKIKSIKSLRNLRGKTIASIFQDPMTSLNPLLSVGFQISEVLRKKLKYSRKKAKEEAIKLLEKVGIQNAKKRYKDIPGQYSGGMRQRVVIAIALASRPNILICDEPTTALDVTIQAQILDLIKELQEEYKFTVVFITHDLGVVAKLADRVAVMYAGQIIEYGLTDEIFHNPKHPYTWSLLSSLPQLGEKGKELYSIKGSPPSLFKKVVGDAFALRSDYSLEVDKFYEPPVFKISETHFAKTWLLDERAPKTEKPEVLNNLKSKIED</sequence>
<dbReference type="NCBIfam" id="NF043079">
    <property type="entry name" value="MMSYN1_0167"/>
    <property type="match status" value="1"/>
</dbReference>
<dbReference type="CDD" id="cd03257">
    <property type="entry name" value="ABC_NikE_OppD_transporters"/>
    <property type="match status" value="1"/>
</dbReference>
<dbReference type="GO" id="GO:0016887">
    <property type="term" value="F:ATP hydrolysis activity"/>
    <property type="evidence" value="ECO:0007669"/>
    <property type="project" value="InterPro"/>
</dbReference>
<evidence type="ECO:0000313" key="10">
    <source>
        <dbReference type="Proteomes" id="UP000067243"/>
    </source>
</evidence>
<dbReference type="PROSITE" id="PS50893">
    <property type="entry name" value="ABC_TRANSPORTER_2"/>
    <property type="match status" value="1"/>
</dbReference>
<dbReference type="SUPFAM" id="SSF52540">
    <property type="entry name" value="P-loop containing nucleoside triphosphate hydrolases"/>
    <property type="match status" value="2"/>
</dbReference>
<evidence type="ECO:0000256" key="4">
    <source>
        <dbReference type="ARBA" id="ARBA00022475"/>
    </source>
</evidence>
<dbReference type="PANTHER" id="PTHR43297:SF2">
    <property type="entry name" value="DIPEPTIDE TRANSPORT ATP-BINDING PROTEIN DPPD"/>
    <property type="match status" value="1"/>
</dbReference>
<dbReference type="Proteomes" id="UP000067243">
    <property type="component" value="Chromosome"/>
</dbReference>
<dbReference type="InterPro" id="IPR003439">
    <property type="entry name" value="ABC_transporter-like_ATP-bd"/>
</dbReference>
<feature type="domain" description="ABC transporter" evidence="8">
    <location>
        <begin position="6"/>
        <end position="558"/>
    </location>
</feature>
<reference evidence="9 10" key="1">
    <citation type="journal article" date="2015" name="Genome Announc.">
        <title>Complete Genome Sequence of Spiroplasma turonicum Strain Tab4cT, a Parasite of a Horse Fly, Haematopota sp. (Diptera: Tabanidae).</title>
        <authorList>
            <person name="Davis R.E."/>
            <person name="Shao J."/>
            <person name="Zhao Y."/>
            <person name="Gasparich G.E."/>
            <person name="Gaynor B.J."/>
            <person name="Donofrio N."/>
        </authorList>
    </citation>
    <scope>NUCLEOTIDE SEQUENCE [LARGE SCALE GENOMIC DNA]</scope>
    <source>
        <strain evidence="9 10">Tab4c</strain>
    </source>
</reference>
<dbReference type="PATRIC" id="fig|216946.3.peg.445"/>
<evidence type="ECO:0000259" key="8">
    <source>
        <dbReference type="PROSITE" id="PS50893"/>
    </source>
</evidence>
<keyword evidence="6 9" id="KW-0067">ATP-binding</keyword>
<dbReference type="Pfam" id="PF00005">
    <property type="entry name" value="ABC_tran"/>
    <property type="match status" value="2"/>
</dbReference>
<dbReference type="GO" id="GO:0005886">
    <property type="term" value="C:plasma membrane"/>
    <property type="evidence" value="ECO:0007669"/>
    <property type="project" value="UniProtKB-SubCell"/>
</dbReference>
<dbReference type="InterPro" id="IPR050388">
    <property type="entry name" value="ABC_Ni/Peptide_Import"/>
</dbReference>
<evidence type="ECO:0000256" key="1">
    <source>
        <dbReference type="ARBA" id="ARBA00004202"/>
    </source>
</evidence>
<dbReference type="GO" id="GO:0005524">
    <property type="term" value="F:ATP binding"/>
    <property type="evidence" value="ECO:0007669"/>
    <property type="project" value="UniProtKB-KW"/>
</dbReference>
<dbReference type="GO" id="GO:0015833">
    <property type="term" value="P:peptide transport"/>
    <property type="evidence" value="ECO:0007669"/>
    <property type="project" value="InterPro"/>
</dbReference>
<keyword evidence="3" id="KW-0813">Transport</keyword>
<dbReference type="InterPro" id="IPR027417">
    <property type="entry name" value="P-loop_NTPase"/>
</dbReference>
<proteinExistence type="inferred from homology"/>
<dbReference type="RefSeq" id="WP_075048283.1">
    <property type="nucleotide sequence ID" value="NZ_CP012328.1"/>
</dbReference>
<evidence type="ECO:0000256" key="5">
    <source>
        <dbReference type="ARBA" id="ARBA00022741"/>
    </source>
</evidence>
<accession>A0A0K1P679</accession>
<comment type="subcellular location">
    <subcellularLocation>
        <location evidence="1">Cell membrane</location>
        <topology evidence="1">Peripheral membrane protein</topology>
    </subcellularLocation>
</comment>
<dbReference type="AlphaFoldDB" id="A0A0K1P679"/>
<evidence type="ECO:0000256" key="3">
    <source>
        <dbReference type="ARBA" id="ARBA00022448"/>
    </source>
</evidence>
<dbReference type="InterPro" id="IPR013563">
    <property type="entry name" value="Oligopep_ABC_C"/>
</dbReference>
<keyword evidence="5" id="KW-0547">Nucleotide-binding</keyword>
<dbReference type="Pfam" id="PF08352">
    <property type="entry name" value="oligo_HPY"/>
    <property type="match status" value="1"/>
</dbReference>
<dbReference type="KEGG" id="stur:STURON_00443"/>
<gene>
    <name evidence="9" type="primary">oppD</name>
    <name evidence="9" type="ORF">STURON_00443</name>
</gene>
<keyword evidence="10" id="KW-1185">Reference proteome</keyword>
<dbReference type="SMART" id="SM00382">
    <property type="entry name" value="AAA"/>
    <property type="match status" value="1"/>
</dbReference>
<keyword evidence="7" id="KW-0472">Membrane</keyword>
<dbReference type="InterPro" id="IPR017871">
    <property type="entry name" value="ABC_transporter-like_CS"/>
</dbReference>
<evidence type="ECO:0000256" key="2">
    <source>
        <dbReference type="ARBA" id="ARBA00005417"/>
    </source>
</evidence>
<comment type="similarity">
    <text evidence="2">Belongs to the ABC transporter superfamily.</text>
</comment>
<dbReference type="Gene3D" id="3.40.50.300">
    <property type="entry name" value="P-loop containing nucleotide triphosphate hydrolases"/>
    <property type="match status" value="2"/>
</dbReference>
<evidence type="ECO:0000256" key="7">
    <source>
        <dbReference type="ARBA" id="ARBA00023136"/>
    </source>
</evidence>
<dbReference type="STRING" id="216946.STURO_v1c04410"/>
<keyword evidence="4" id="KW-1003">Cell membrane</keyword>
<name>A0A0K1P679_9MOLU</name>
<dbReference type="PROSITE" id="PS00211">
    <property type="entry name" value="ABC_TRANSPORTER_1"/>
    <property type="match status" value="1"/>
</dbReference>
<protein>
    <submittedName>
        <fullName evidence="9">Oligopeptide ABC transporter ATP-binding protein</fullName>
    </submittedName>
</protein>